<comment type="caution">
    <text evidence="1">The sequence shown here is derived from an EMBL/GenBank/DDBJ whole genome shotgun (WGS) entry which is preliminary data.</text>
</comment>
<evidence type="ECO:0000313" key="1">
    <source>
        <dbReference type="EMBL" id="KAK2943364.1"/>
    </source>
</evidence>
<keyword evidence="2" id="KW-1185">Reference proteome</keyword>
<gene>
    <name evidence="1" type="ORF">BLNAU_21727</name>
</gene>
<accession>A0ABQ9WV34</accession>
<sequence>MPLFEKGSAKKAITAQTKAPSKREAIQSLKKQISDIEASIAIQQLNHGNAGRNDYYKMMILLCQIIVLEWARLSPTFFSSQMTTARESVLWLNNVNLNIIEGITDEYLDSIDKTQSLSERLVGKFTRDMMTDDDAEAELEKLQQVENNPPILDKPP</sequence>
<protein>
    <submittedName>
        <fullName evidence="1">Uncharacterized protein</fullName>
    </submittedName>
</protein>
<name>A0ABQ9WV34_9EUKA</name>
<dbReference type="Proteomes" id="UP001281761">
    <property type="component" value="Unassembled WGS sequence"/>
</dbReference>
<proteinExistence type="predicted"/>
<evidence type="ECO:0000313" key="2">
    <source>
        <dbReference type="Proteomes" id="UP001281761"/>
    </source>
</evidence>
<organism evidence="1 2">
    <name type="scientific">Blattamonas nauphoetae</name>
    <dbReference type="NCBI Taxonomy" id="2049346"/>
    <lineage>
        <taxon>Eukaryota</taxon>
        <taxon>Metamonada</taxon>
        <taxon>Preaxostyla</taxon>
        <taxon>Oxymonadida</taxon>
        <taxon>Blattamonas</taxon>
    </lineage>
</organism>
<dbReference type="EMBL" id="JARBJD010000350">
    <property type="protein sequence ID" value="KAK2943364.1"/>
    <property type="molecule type" value="Genomic_DNA"/>
</dbReference>
<reference evidence="1 2" key="1">
    <citation type="journal article" date="2022" name="bioRxiv">
        <title>Genomics of Preaxostyla Flagellates Illuminates Evolutionary Transitions and the Path Towards Mitochondrial Loss.</title>
        <authorList>
            <person name="Novak L.V.F."/>
            <person name="Treitli S.C."/>
            <person name="Pyrih J."/>
            <person name="Halakuc P."/>
            <person name="Pipaliya S.V."/>
            <person name="Vacek V."/>
            <person name="Brzon O."/>
            <person name="Soukal P."/>
            <person name="Eme L."/>
            <person name="Dacks J.B."/>
            <person name="Karnkowska A."/>
            <person name="Elias M."/>
            <person name="Hampl V."/>
        </authorList>
    </citation>
    <scope>NUCLEOTIDE SEQUENCE [LARGE SCALE GENOMIC DNA]</scope>
    <source>
        <strain evidence="1">NAU3</strain>
        <tissue evidence="1">Gut</tissue>
    </source>
</reference>